<comment type="caution">
    <text evidence="2">The sequence shown here is derived from an EMBL/GenBank/DDBJ whole genome shotgun (WGS) entry which is preliminary data.</text>
</comment>
<gene>
    <name evidence="2" type="ORF">Enr8_31050</name>
</gene>
<dbReference type="AlphaFoldDB" id="A0A5C5V5E7"/>
<feature type="transmembrane region" description="Helical" evidence="1">
    <location>
        <begin position="35"/>
        <end position="56"/>
    </location>
</feature>
<evidence type="ECO:0000313" key="3">
    <source>
        <dbReference type="Proteomes" id="UP000318878"/>
    </source>
</evidence>
<keyword evidence="3" id="KW-1185">Reference proteome</keyword>
<dbReference type="OrthoDB" id="9996521at2"/>
<organism evidence="2 3">
    <name type="scientific">Blastopirellula retiformator</name>
    <dbReference type="NCBI Taxonomy" id="2527970"/>
    <lineage>
        <taxon>Bacteria</taxon>
        <taxon>Pseudomonadati</taxon>
        <taxon>Planctomycetota</taxon>
        <taxon>Planctomycetia</taxon>
        <taxon>Pirellulales</taxon>
        <taxon>Pirellulaceae</taxon>
        <taxon>Blastopirellula</taxon>
    </lineage>
</organism>
<dbReference type="EMBL" id="SJPF01000003">
    <property type="protein sequence ID" value="TWT33280.1"/>
    <property type="molecule type" value="Genomic_DNA"/>
</dbReference>
<evidence type="ECO:0000256" key="1">
    <source>
        <dbReference type="SAM" id="Phobius"/>
    </source>
</evidence>
<proteinExistence type="predicted"/>
<evidence type="ECO:0000313" key="2">
    <source>
        <dbReference type="EMBL" id="TWT33280.1"/>
    </source>
</evidence>
<keyword evidence="1" id="KW-0812">Transmembrane</keyword>
<accession>A0A5C5V5E7</accession>
<name>A0A5C5V5E7_9BACT</name>
<keyword evidence="1" id="KW-0472">Membrane</keyword>
<protein>
    <submittedName>
        <fullName evidence="2">Uncharacterized protein</fullName>
    </submittedName>
</protein>
<keyword evidence="1" id="KW-1133">Transmembrane helix</keyword>
<dbReference type="RefSeq" id="WP_146433008.1">
    <property type="nucleotide sequence ID" value="NZ_SJPF01000003.1"/>
</dbReference>
<dbReference type="Proteomes" id="UP000318878">
    <property type="component" value="Unassembled WGS sequence"/>
</dbReference>
<sequence length="61" mass="6373">MNPLSLLLIGAGCVVEVLGVLFCVVNAGEAGINMPLLIGVILFGSMLSVGGVFWHIMAKRM</sequence>
<reference evidence="2 3" key="1">
    <citation type="submission" date="2019-02" db="EMBL/GenBank/DDBJ databases">
        <title>Deep-cultivation of Planctomycetes and their phenomic and genomic characterization uncovers novel biology.</title>
        <authorList>
            <person name="Wiegand S."/>
            <person name="Jogler M."/>
            <person name="Boedeker C."/>
            <person name="Pinto D."/>
            <person name="Vollmers J."/>
            <person name="Rivas-Marin E."/>
            <person name="Kohn T."/>
            <person name="Peeters S.H."/>
            <person name="Heuer A."/>
            <person name="Rast P."/>
            <person name="Oberbeckmann S."/>
            <person name="Bunk B."/>
            <person name="Jeske O."/>
            <person name="Meyerdierks A."/>
            <person name="Storesund J.E."/>
            <person name="Kallscheuer N."/>
            <person name="Luecker S."/>
            <person name="Lage O.M."/>
            <person name="Pohl T."/>
            <person name="Merkel B.J."/>
            <person name="Hornburger P."/>
            <person name="Mueller R.-W."/>
            <person name="Bruemmer F."/>
            <person name="Labrenz M."/>
            <person name="Spormann A.M."/>
            <person name="Op Den Camp H."/>
            <person name="Overmann J."/>
            <person name="Amann R."/>
            <person name="Jetten M.S.M."/>
            <person name="Mascher T."/>
            <person name="Medema M.H."/>
            <person name="Devos D.P."/>
            <person name="Kaster A.-K."/>
            <person name="Ovreas L."/>
            <person name="Rohde M."/>
            <person name="Galperin M.Y."/>
            <person name="Jogler C."/>
        </authorList>
    </citation>
    <scope>NUCLEOTIDE SEQUENCE [LARGE SCALE GENOMIC DNA]</scope>
    <source>
        <strain evidence="2 3">Enr8</strain>
    </source>
</reference>